<dbReference type="Gene3D" id="1.25.40.10">
    <property type="entry name" value="Tetratricopeptide repeat domain"/>
    <property type="match status" value="1"/>
</dbReference>
<comment type="caution">
    <text evidence="5">The sequence shown here is derived from an EMBL/GenBank/DDBJ whole genome shotgun (WGS) entry which is preliminary data.</text>
</comment>
<evidence type="ECO:0000313" key="5">
    <source>
        <dbReference type="EMBL" id="KRX19088.1"/>
    </source>
</evidence>
<dbReference type="AlphaFoldDB" id="A0A0V0RX76"/>
<protein>
    <submittedName>
        <fullName evidence="5">Tetratricopeptide repeat protein 27</fullName>
    </submittedName>
</protein>
<proteinExistence type="inferred from homology"/>
<keyword evidence="1" id="KW-0677">Repeat</keyword>
<gene>
    <name evidence="5" type="primary">TTC27</name>
    <name evidence="5" type="ORF">T07_11799</name>
</gene>
<keyword evidence="2 4" id="KW-0802">TPR repeat</keyword>
<evidence type="ECO:0000256" key="4">
    <source>
        <dbReference type="PROSITE-ProRule" id="PRU00339"/>
    </source>
</evidence>
<keyword evidence="6" id="KW-1185">Reference proteome</keyword>
<dbReference type="InterPro" id="IPR011990">
    <property type="entry name" value="TPR-like_helical_dom_sf"/>
</dbReference>
<comment type="similarity">
    <text evidence="3">Belongs to the TTC27 family.</text>
</comment>
<dbReference type="PANTHER" id="PTHR16193:SF0">
    <property type="entry name" value="TETRATRICOPEPTIDE REPEAT PROTEIN 27"/>
    <property type="match status" value="1"/>
</dbReference>
<name>A0A0V0RX76_9BILA</name>
<dbReference type="SUPFAM" id="SSF48452">
    <property type="entry name" value="TPR-like"/>
    <property type="match status" value="1"/>
</dbReference>
<evidence type="ECO:0000256" key="1">
    <source>
        <dbReference type="ARBA" id="ARBA00022737"/>
    </source>
</evidence>
<evidence type="ECO:0000256" key="2">
    <source>
        <dbReference type="ARBA" id="ARBA00022803"/>
    </source>
</evidence>
<dbReference type="PANTHER" id="PTHR16193">
    <property type="entry name" value="TETRATRICOPEPTIDE REPEAT PROTEIN 27"/>
    <property type="match status" value="1"/>
</dbReference>
<accession>A0A0V0RX76</accession>
<evidence type="ECO:0000256" key="3">
    <source>
        <dbReference type="ARBA" id="ARBA00024020"/>
    </source>
</evidence>
<dbReference type="EMBL" id="JYDL01000063">
    <property type="protein sequence ID" value="KRX19088.1"/>
    <property type="molecule type" value="Genomic_DNA"/>
</dbReference>
<dbReference type="Proteomes" id="UP000054630">
    <property type="component" value="Unassembled WGS sequence"/>
</dbReference>
<dbReference type="OrthoDB" id="1936594at2759"/>
<evidence type="ECO:0000313" key="6">
    <source>
        <dbReference type="Proteomes" id="UP000054630"/>
    </source>
</evidence>
<dbReference type="STRING" id="6336.A0A0V0RX76"/>
<dbReference type="InterPro" id="IPR019734">
    <property type="entry name" value="TPR_rpt"/>
</dbReference>
<reference evidence="5 6" key="1">
    <citation type="submission" date="2015-01" db="EMBL/GenBank/DDBJ databases">
        <title>Evolution of Trichinella species and genotypes.</title>
        <authorList>
            <person name="Korhonen P.K."/>
            <person name="Edoardo P."/>
            <person name="Giuseppe L.R."/>
            <person name="Gasser R.B."/>
        </authorList>
    </citation>
    <scope>NUCLEOTIDE SEQUENCE [LARGE SCALE GENOMIC DNA]</scope>
    <source>
        <strain evidence="5">ISS37</strain>
    </source>
</reference>
<dbReference type="InterPro" id="IPR044244">
    <property type="entry name" value="TTC27/Emw1"/>
</dbReference>
<organism evidence="5 6">
    <name type="scientific">Trichinella nelsoni</name>
    <dbReference type="NCBI Taxonomy" id="6336"/>
    <lineage>
        <taxon>Eukaryota</taxon>
        <taxon>Metazoa</taxon>
        <taxon>Ecdysozoa</taxon>
        <taxon>Nematoda</taxon>
        <taxon>Enoplea</taxon>
        <taxon>Dorylaimia</taxon>
        <taxon>Trichinellida</taxon>
        <taxon>Trichinellidae</taxon>
        <taxon>Trichinella</taxon>
    </lineage>
</organism>
<sequence length="1161" mass="136355">MTSLRTTDDSKFSLLTHPSTDCGWYQDFPLHAKSLHGMKKKYCAQYDCSETLLLGAKLTVKINTDSATLSKEEFFQVKQKKRSNNIILSVVAKNGIIESILRIEAIWTRSVENCNLRHRYEFYGCVCPAQKVKNLISLSYSQMDRSKLDPETLNENALKTPNLDDHQLEADKKQVESNEGIEEIKRDEQAVEADVKSTLNEVIETVGELTVTCSGQCSDCDDEKLTAARVRSMNKDYVIVPMCEVSSDGRGQLLNRNKATKQYNDTKPNGILAHICLELASGMDMQNYYYVKCSQSPDDDIRQKRHSCMTICVPTGDSRSDHNDFEHLPDHPEDEFDPAGKLEVEEVLDMEECENKSLKSEDLDMIFPVDQLQPNQNPHRMASLTPLEVFWEGNSRAFRVLQYPQEIRQFIELILLSSDHCVLETKHYWSTQPDMENLDELFQSFVAKVEFPSKLEKLRMPLPFNEYSSFVCLKGDLKNICSAERRREKRLHYFKFGISCFMHFMQQNFLGPSNVALPAEWDFGRLTSVDTNWYLRSTELSVDGEPILYKCNNLILLAIAKVIFIDCFAFFKTYFYSSFFWALKTIIIWQRLLKRPKIYLYTSTTKKRTPPGGWINYAGRFDDNIKFVFLLELSSFYITFAQSNLAARYFDMAKDILREKTHLKNCFQLGKNNFRMLIQNNSLYNERIERCYHFGQNSDHDNLNIVEGLGNFDDHKDNVYYYFLILVQMQLLQRRMRDLKRFSYYHDQTMRKMLKNAPCWIVFNLALIYYCKYAKYHLAMDVNTFEMFDQFENWFQNSTIPFEMRVAFCFIDPISIWHVLEMKAEIYLLKKCPGDALEIYKNLDMLEDVTNICKLFSLEHIGLPIIEERHSTFPSSFTTYLLGIMQNDDDLLFNACSMHPRKFVLPQLARIKKLYADGQFSLCLKRLRSIFDEDPIMHEAWFLFGMCFYHLKNYSAAANAFRRSLEIKLSENGWTYLEDSIVKISDEASLNLFKRSKCELNIEIFLDQIIVHFFRNGKFESVVGIFRKIAHHHESIGRTVQSVMIRLLEVICRERNNEIYVNLRLQLQDVLENLQVDFCHNENFWNLCAQLVDPRINNCIKNVKQWELFLKCSNYEIICIKRKQTNPRRLRLLNWKRFYYLKAKIMYKKINRSINRNMAGT</sequence>
<dbReference type="PROSITE" id="PS50005">
    <property type="entry name" value="TPR"/>
    <property type="match status" value="1"/>
</dbReference>
<feature type="repeat" description="TPR" evidence="4">
    <location>
        <begin position="938"/>
        <end position="971"/>
    </location>
</feature>